<dbReference type="Gene3D" id="2.60.120.10">
    <property type="entry name" value="Jelly Rolls"/>
    <property type="match status" value="1"/>
</dbReference>
<name>A0A077M5P6_9MICO</name>
<dbReference type="InterPro" id="IPR014710">
    <property type="entry name" value="RmlC-like_jellyroll"/>
</dbReference>
<dbReference type="Proteomes" id="UP000035721">
    <property type="component" value="Unassembled WGS sequence"/>
</dbReference>
<feature type="compositionally biased region" description="Polar residues" evidence="1">
    <location>
        <begin position="1"/>
        <end position="10"/>
    </location>
</feature>
<dbReference type="PANTHER" id="PTHR33387">
    <property type="entry name" value="RMLC-LIKE JELLY ROLL FOLD PROTEIN"/>
    <property type="match status" value="1"/>
</dbReference>
<dbReference type="EMBL" id="CAJB01000425">
    <property type="protein sequence ID" value="CCH80377.1"/>
    <property type="molecule type" value="Genomic_DNA"/>
</dbReference>
<dbReference type="InterPro" id="IPR039935">
    <property type="entry name" value="YML079W-like"/>
</dbReference>
<proteinExistence type="predicted"/>
<feature type="region of interest" description="Disordered" evidence="1">
    <location>
        <begin position="1"/>
        <end position="20"/>
    </location>
</feature>
<evidence type="ECO:0000259" key="2">
    <source>
        <dbReference type="Pfam" id="PF06172"/>
    </source>
</evidence>
<dbReference type="CDD" id="cd06121">
    <property type="entry name" value="cupin_YML079wp"/>
    <property type="match status" value="1"/>
</dbReference>
<gene>
    <name evidence="3" type="ORF">BN12_90032</name>
</gene>
<evidence type="ECO:0000313" key="3">
    <source>
        <dbReference type="EMBL" id="CCH80377.1"/>
    </source>
</evidence>
<dbReference type="Pfam" id="PF06172">
    <property type="entry name" value="Cupin_5"/>
    <property type="match status" value="1"/>
</dbReference>
<evidence type="ECO:0000256" key="1">
    <source>
        <dbReference type="SAM" id="MobiDB-lite"/>
    </source>
</evidence>
<dbReference type="AlphaFoldDB" id="A0A077M5P6"/>
<feature type="domain" description="DUF985" evidence="2">
    <location>
        <begin position="14"/>
        <end position="146"/>
    </location>
</feature>
<dbReference type="SUPFAM" id="SSF51182">
    <property type="entry name" value="RmlC-like cupins"/>
    <property type="match status" value="1"/>
</dbReference>
<protein>
    <recommendedName>
        <fullName evidence="2">DUF985 domain-containing protein</fullName>
    </recommendedName>
</protein>
<organism evidence="3 4">
    <name type="scientific">Nostocoides japonicum T1-X7</name>
    <dbReference type="NCBI Taxonomy" id="1194083"/>
    <lineage>
        <taxon>Bacteria</taxon>
        <taxon>Bacillati</taxon>
        <taxon>Actinomycetota</taxon>
        <taxon>Actinomycetes</taxon>
        <taxon>Micrococcales</taxon>
        <taxon>Intrasporangiaceae</taxon>
        <taxon>Nostocoides</taxon>
    </lineage>
</organism>
<dbReference type="InterPro" id="IPR011051">
    <property type="entry name" value="RmlC_Cupin_sf"/>
</dbReference>
<dbReference type="PANTHER" id="PTHR33387:SF3">
    <property type="entry name" value="DUF985 DOMAIN-CONTAINING PROTEIN"/>
    <property type="match status" value="1"/>
</dbReference>
<keyword evidence="4" id="KW-1185">Reference proteome</keyword>
<sequence>MPQGPHSSSAPPLARALGLEPHPEGGWFRETWRSEQRVTLADGRLRSTATAILFLLPEGTSSRWHLVTSEELWIHGEGPALVLELGGSAEAASGGERRVLGTGSRHGERRHVLVPAGVWQRTLPAAGDTLVSCIVSPGFDFADFRMP</sequence>
<dbReference type="RefSeq" id="WP_200901125.1">
    <property type="nucleotide sequence ID" value="NZ_HF570958.1"/>
</dbReference>
<dbReference type="InterPro" id="IPR009327">
    <property type="entry name" value="Cupin_DUF985"/>
</dbReference>
<evidence type="ECO:0000313" key="4">
    <source>
        <dbReference type="Proteomes" id="UP000035721"/>
    </source>
</evidence>
<comment type="caution">
    <text evidence="3">The sequence shown here is derived from an EMBL/GenBank/DDBJ whole genome shotgun (WGS) entry which is preliminary data.</text>
</comment>
<reference evidence="3 4" key="1">
    <citation type="journal article" date="2013" name="ISME J.">
        <title>A metabolic model for members of the genus Tetrasphaera involved in enhanced biological phosphorus removal.</title>
        <authorList>
            <person name="Kristiansen R."/>
            <person name="Nguyen H.T.T."/>
            <person name="Saunders A.M."/>
            <person name="Nielsen J.L."/>
            <person name="Wimmer R."/>
            <person name="Le V.Q."/>
            <person name="McIlroy S.J."/>
            <person name="Petrovski S."/>
            <person name="Seviour R.J."/>
            <person name="Calteau A."/>
            <person name="Nielsen K.L."/>
            <person name="Nielsen P.H."/>
        </authorList>
    </citation>
    <scope>NUCLEOTIDE SEQUENCE [LARGE SCALE GENOMIC DNA]</scope>
    <source>
        <strain evidence="3 4">T1-X7</strain>
    </source>
</reference>
<accession>A0A077M5P6</accession>